<dbReference type="FunFam" id="1.10.340.70:FF:000003">
    <property type="entry name" value="Protein CBG25708"/>
    <property type="match status" value="1"/>
</dbReference>
<organism evidence="3 4">
    <name type="scientific">Trichomalopsis sarcophagae</name>
    <dbReference type="NCBI Taxonomy" id="543379"/>
    <lineage>
        <taxon>Eukaryota</taxon>
        <taxon>Metazoa</taxon>
        <taxon>Ecdysozoa</taxon>
        <taxon>Arthropoda</taxon>
        <taxon>Hexapoda</taxon>
        <taxon>Insecta</taxon>
        <taxon>Pterygota</taxon>
        <taxon>Neoptera</taxon>
        <taxon>Endopterygota</taxon>
        <taxon>Hymenoptera</taxon>
        <taxon>Apocrita</taxon>
        <taxon>Proctotrupomorpha</taxon>
        <taxon>Chalcidoidea</taxon>
        <taxon>Pteromalidae</taxon>
        <taxon>Pteromalinae</taxon>
        <taxon>Trichomalopsis</taxon>
    </lineage>
</organism>
<dbReference type="InterPro" id="IPR050951">
    <property type="entry name" value="Retrovirus_Pol_polyprotein"/>
</dbReference>
<gene>
    <name evidence="3" type="ORF">TSAR_016499</name>
</gene>
<proteinExistence type="predicted"/>
<dbReference type="Pfam" id="PF17921">
    <property type="entry name" value="Integrase_H2C2"/>
    <property type="match status" value="1"/>
</dbReference>
<dbReference type="Proteomes" id="UP000215335">
    <property type="component" value="Unassembled WGS sequence"/>
</dbReference>
<evidence type="ECO:0000256" key="1">
    <source>
        <dbReference type="ARBA" id="ARBA00012493"/>
    </source>
</evidence>
<keyword evidence="4" id="KW-1185">Reference proteome</keyword>
<evidence type="ECO:0000313" key="4">
    <source>
        <dbReference type="Proteomes" id="UP000215335"/>
    </source>
</evidence>
<protein>
    <recommendedName>
        <fullName evidence="1">RNA-directed DNA polymerase</fullName>
        <ecNumber evidence="1">2.7.7.49</ecNumber>
    </recommendedName>
</protein>
<accession>A0A232EP59</accession>
<name>A0A232EP59_9HYME</name>
<dbReference type="GO" id="GO:0003964">
    <property type="term" value="F:RNA-directed DNA polymerase activity"/>
    <property type="evidence" value="ECO:0007669"/>
    <property type="project" value="UniProtKB-EC"/>
</dbReference>
<evidence type="ECO:0000313" key="3">
    <source>
        <dbReference type="EMBL" id="OXU20112.1"/>
    </source>
</evidence>
<dbReference type="STRING" id="543379.A0A232EP59"/>
<feature type="domain" description="Integrase zinc-binding" evidence="2">
    <location>
        <begin position="103"/>
        <end position="155"/>
    </location>
</feature>
<dbReference type="EMBL" id="NNAY01003015">
    <property type="protein sequence ID" value="OXU20112.1"/>
    <property type="molecule type" value="Genomic_DNA"/>
</dbReference>
<dbReference type="EC" id="2.7.7.49" evidence="1"/>
<dbReference type="InterPro" id="IPR041588">
    <property type="entry name" value="Integrase_H2C2"/>
</dbReference>
<dbReference type="PANTHER" id="PTHR37984:SF5">
    <property type="entry name" value="PROTEIN NYNRIN-LIKE"/>
    <property type="match status" value="1"/>
</dbReference>
<comment type="caution">
    <text evidence="3">The sequence shown here is derived from an EMBL/GenBank/DDBJ whole genome shotgun (WGS) entry which is preliminary data.</text>
</comment>
<reference evidence="3 4" key="1">
    <citation type="journal article" date="2017" name="Curr. Biol.">
        <title>The Evolution of Venom by Co-option of Single-Copy Genes.</title>
        <authorList>
            <person name="Martinson E.O."/>
            <person name="Mrinalini"/>
            <person name="Kelkar Y.D."/>
            <person name="Chang C.H."/>
            <person name="Werren J.H."/>
        </authorList>
    </citation>
    <scope>NUCLEOTIDE SEQUENCE [LARGE SCALE GENOMIC DNA]</scope>
    <source>
        <strain evidence="3 4">Alberta</strain>
        <tissue evidence="3">Whole body</tissue>
    </source>
</reference>
<dbReference type="PANTHER" id="PTHR37984">
    <property type="entry name" value="PROTEIN CBG26694"/>
    <property type="match status" value="1"/>
</dbReference>
<dbReference type="Gene3D" id="1.10.340.70">
    <property type="match status" value="1"/>
</dbReference>
<evidence type="ECO:0000259" key="2">
    <source>
        <dbReference type="Pfam" id="PF17921"/>
    </source>
</evidence>
<dbReference type="OrthoDB" id="7692679at2759"/>
<dbReference type="AlphaFoldDB" id="A0A232EP59"/>
<sequence length="217" mass="25448">MKYVKGKNNGGADGLSRLSLQVDDKINEPNDKYINFLIEEKLPVDYKQIVKETRTDIVLSKVYMYSKNGWPDQVADELKPFMYRANEISIENNVLMWGYRVLIPRKLRDTILDELHCTHMGANKMKSIARQYFLWPKLDSDIEQYSKNCDVCNVNSESYLNLIGNELPILLEHVDTNTKYRMWLQQDGAPDFYLGGYLKDTVYRERPTTANDMRMRI</sequence>